<protein>
    <recommendedName>
        <fullName evidence="1">Protein phosphatase</fullName>
        <ecNumber evidence="1">3.1.3.16</ecNumber>
    </recommendedName>
</protein>
<dbReference type="InterPro" id="IPR036457">
    <property type="entry name" value="PPM-type-like_dom_sf"/>
</dbReference>
<evidence type="ECO:0000313" key="4">
    <source>
        <dbReference type="Proteomes" id="UP000039865"/>
    </source>
</evidence>
<dbReference type="GO" id="GO:0004722">
    <property type="term" value="F:protein serine/threonine phosphatase activity"/>
    <property type="evidence" value="ECO:0007669"/>
    <property type="project" value="UniProtKB-EC"/>
</dbReference>
<keyword evidence="1" id="KW-0479">Metal-binding</keyword>
<dbReference type="GO" id="GO:0046872">
    <property type="term" value="F:metal ion binding"/>
    <property type="evidence" value="ECO:0007669"/>
    <property type="project" value="UniProtKB-UniRule"/>
</dbReference>
<evidence type="ECO:0000259" key="2">
    <source>
        <dbReference type="PROSITE" id="PS51746"/>
    </source>
</evidence>
<dbReference type="AlphaFoldDB" id="A0A078B1B5"/>
<keyword evidence="4" id="KW-1185">Reference proteome</keyword>
<dbReference type="PANTHER" id="PTHR12320">
    <property type="entry name" value="PROTEIN PHOSPHATASE 2C"/>
    <property type="match status" value="1"/>
</dbReference>
<reference evidence="3 4" key="1">
    <citation type="submission" date="2014-06" db="EMBL/GenBank/DDBJ databases">
        <authorList>
            <person name="Swart Estienne"/>
        </authorList>
    </citation>
    <scope>NUCLEOTIDE SEQUENCE [LARGE SCALE GENOMIC DNA]</scope>
    <source>
        <strain evidence="3 4">130c</strain>
    </source>
</reference>
<dbReference type="EMBL" id="CCKQ01015149">
    <property type="protein sequence ID" value="CDW86953.1"/>
    <property type="molecule type" value="Genomic_DNA"/>
</dbReference>
<dbReference type="SUPFAM" id="SSF81606">
    <property type="entry name" value="PP2C-like"/>
    <property type="match status" value="1"/>
</dbReference>
<comment type="cofactor">
    <cofactor evidence="1">
        <name>Mg(2+)</name>
        <dbReference type="ChEBI" id="CHEBI:18420"/>
    </cofactor>
</comment>
<dbReference type="InterPro" id="IPR001932">
    <property type="entry name" value="PPM-type_phosphatase-like_dom"/>
</dbReference>
<comment type="catalytic activity">
    <reaction evidence="1">
        <text>O-phospho-L-seryl-[protein] + H2O = L-seryl-[protein] + phosphate</text>
        <dbReference type="Rhea" id="RHEA:20629"/>
        <dbReference type="Rhea" id="RHEA-COMP:9863"/>
        <dbReference type="Rhea" id="RHEA-COMP:11604"/>
        <dbReference type="ChEBI" id="CHEBI:15377"/>
        <dbReference type="ChEBI" id="CHEBI:29999"/>
        <dbReference type="ChEBI" id="CHEBI:43474"/>
        <dbReference type="ChEBI" id="CHEBI:83421"/>
        <dbReference type="EC" id="3.1.3.16"/>
    </reaction>
</comment>
<evidence type="ECO:0000313" key="3">
    <source>
        <dbReference type="EMBL" id="CDW86953.1"/>
    </source>
</evidence>
<dbReference type="PANTHER" id="PTHR12320:SF1">
    <property type="entry name" value="PROTEIN PHOSPHATASE PTC7 HOMOLOG"/>
    <property type="match status" value="1"/>
</dbReference>
<organism evidence="3 4">
    <name type="scientific">Stylonychia lemnae</name>
    <name type="common">Ciliate</name>
    <dbReference type="NCBI Taxonomy" id="5949"/>
    <lineage>
        <taxon>Eukaryota</taxon>
        <taxon>Sar</taxon>
        <taxon>Alveolata</taxon>
        <taxon>Ciliophora</taxon>
        <taxon>Intramacronucleata</taxon>
        <taxon>Spirotrichea</taxon>
        <taxon>Stichotrichia</taxon>
        <taxon>Sporadotrichida</taxon>
        <taxon>Oxytrichidae</taxon>
        <taxon>Stylonychinae</taxon>
        <taxon>Stylonychia</taxon>
    </lineage>
</organism>
<dbReference type="InParanoid" id="A0A078B1B5"/>
<dbReference type="InterPro" id="IPR039123">
    <property type="entry name" value="PPTC7"/>
</dbReference>
<sequence length="597" mass="68466">MTRIFWIEKDSVIFRKAKQDRNRKVSIVGNFSEPNWQTENMIFLTITLKLKQSIMPQSNQDGPYENNTFFDLPYPRASLICKPKALKKTPQGQKIVGLTQQDQIKCFATDQGKELKKNLYQNHSSSINLEKNQIIMNANIVNQVIESQKTNGKRRKFDVNYLQLRTAKISLYSVYDCQGSQVVSKQDSTYLDKNISNQDDVTSQQKSQLQRFDSVSLRADEDQFIFIGDGFQISKNQRGPSEDAFFITDIGAGVSDGVGSWTNYGIDCSLFSNTLMRECQKFIQRIVFRQQQSLIDQRVTQQELECHRQALESFRRTHFPGSATATICVLNNRDLSALNLGDSGFILIRFDMIENEPYILLKSKEQQHSFNTPFQLTRLPQHKEVEQLKSQNKQKELENLKKAMKERKFCEDSPDDSDNYQLRVREGDLLILGTDGVFDNLFEEEILTIVKEFTSTDQVKSKQTAQRLSQLIVESAQTKSKQRNVKTPFNVKKAKVIIEYRQKLQQIAEQQQLQQSLSPPSIGGNDTSYSPNNSSILARYSSSSQLEDAELANAETLLKSEQDFESMCYGKGKPDDITVVSMWISHKYNHQQSQGQV</sequence>
<dbReference type="SMART" id="SM00331">
    <property type="entry name" value="PP2C_SIG"/>
    <property type="match status" value="1"/>
</dbReference>
<accession>A0A078B1B5</accession>
<comment type="catalytic activity">
    <reaction evidence="1">
        <text>O-phospho-L-threonyl-[protein] + H2O = L-threonyl-[protein] + phosphate</text>
        <dbReference type="Rhea" id="RHEA:47004"/>
        <dbReference type="Rhea" id="RHEA-COMP:11060"/>
        <dbReference type="Rhea" id="RHEA-COMP:11605"/>
        <dbReference type="ChEBI" id="CHEBI:15377"/>
        <dbReference type="ChEBI" id="CHEBI:30013"/>
        <dbReference type="ChEBI" id="CHEBI:43474"/>
        <dbReference type="ChEBI" id="CHEBI:61977"/>
        <dbReference type="EC" id="3.1.3.16"/>
    </reaction>
</comment>
<evidence type="ECO:0000256" key="1">
    <source>
        <dbReference type="RuleBase" id="RU366020"/>
    </source>
</evidence>
<dbReference type="Proteomes" id="UP000039865">
    <property type="component" value="Unassembled WGS sequence"/>
</dbReference>
<keyword evidence="1" id="KW-0464">Manganese</keyword>
<keyword evidence="1" id="KW-0904">Protein phosphatase</keyword>
<gene>
    <name evidence="3" type="primary">Contig12364.g618</name>
    <name evidence="3" type="ORF">STYLEM_16053</name>
</gene>
<name>A0A078B1B5_STYLE</name>
<keyword evidence="1" id="KW-0460">Magnesium</keyword>
<keyword evidence="1" id="KW-0378">Hydrolase</keyword>
<comment type="cofactor">
    <cofactor evidence="1">
        <name>Mn(2+)</name>
        <dbReference type="ChEBI" id="CHEBI:29035"/>
    </cofactor>
</comment>
<dbReference type="SMART" id="SM00332">
    <property type="entry name" value="PP2Cc"/>
    <property type="match status" value="1"/>
</dbReference>
<dbReference type="EC" id="3.1.3.16" evidence="1"/>
<proteinExistence type="inferred from homology"/>
<comment type="similarity">
    <text evidence="1">Belongs to the PP2C family.</text>
</comment>
<feature type="domain" description="PPM-type phosphatase" evidence="2">
    <location>
        <begin position="216"/>
        <end position="584"/>
    </location>
</feature>
<dbReference type="Gene3D" id="3.60.40.10">
    <property type="entry name" value="PPM-type phosphatase domain"/>
    <property type="match status" value="1"/>
</dbReference>
<dbReference type="PROSITE" id="PS51746">
    <property type="entry name" value="PPM_2"/>
    <property type="match status" value="1"/>
</dbReference>
<dbReference type="OrthoDB" id="60843at2759"/>